<dbReference type="Gene3D" id="2.130.10.10">
    <property type="entry name" value="YVTN repeat-like/Quinoprotein amine dehydrogenase"/>
    <property type="match status" value="1"/>
</dbReference>
<dbReference type="AlphaFoldDB" id="A0AAN8P8H4"/>
<dbReference type="InterPro" id="IPR001680">
    <property type="entry name" value="WD40_rpt"/>
</dbReference>
<organism evidence="6 7">
    <name type="scientific">Patella caerulea</name>
    <name type="common">Rayed Mediterranean limpet</name>
    <dbReference type="NCBI Taxonomy" id="87958"/>
    <lineage>
        <taxon>Eukaryota</taxon>
        <taxon>Metazoa</taxon>
        <taxon>Spiralia</taxon>
        <taxon>Lophotrochozoa</taxon>
        <taxon>Mollusca</taxon>
        <taxon>Gastropoda</taxon>
        <taxon>Patellogastropoda</taxon>
        <taxon>Patelloidea</taxon>
        <taxon>Patellidae</taxon>
        <taxon>Patella</taxon>
    </lineage>
</organism>
<dbReference type="SUPFAM" id="SSF50978">
    <property type="entry name" value="WD40 repeat-like"/>
    <property type="match status" value="1"/>
</dbReference>
<proteinExistence type="predicted"/>
<keyword evidence="1 4" id="KW-0853">WD repeat</keyword>
<feature type="repeat" description="WD" evidence="4">
    <location>
        <begin position="387"/>
        <end position="428"/>
    </location>
</feature>
<dbReference type="Gene3D" id="1.10.750.20">
    <property type="entry name" value="SOCS box"/>
    <property type="match status" value="1"/>
</dbReference>
<dbReference type="InterPro" id="IPR001496">
    <property type="entry name" value="SOCS_box"/>
</dbReference>
<evidence type="ECO:0000256" key="3">
    <source>
        <dbReference type="ARBA" id="ARBA00022786"/>
    </source>
</evidence>
<comment type="caution">
    <text evidence="6">The sequence shown here is derived from an EMBL/GenBank/DDBJ whole genome shotgun (WGS) entry which is preliminary data.</text>
</comment>
<dbReference type="GO" id="GO:0035556">
    <property type="term" value="P:intracellular signal transduction"/>
    <property type="evidence" value="ECO:0007669"/>
    <property type="project" value="InterPro"/>
</dbReference>
<dbReference type="SMART" id="SM00253">
    <property type="entry name" value="SOCS"/>
    <property type="match status" value="1"/>
</dbReference>
<evidence type="ECO:0000259" key="5">
    <source>
        <dbReference type="PROSITE" id="PS50225"/>
    </source>
</evidence>
<dbReference type="InterPro" id="IPR036036">
    <property type="entry name" value="SOCS_box-like_dom_sf"/>
</dbReference>
<dbReference type="InterPro" id="IPR051983">
    <property type="entry name" value="WSB_SOCS-box_domain"/>
</dbReference>
<evidence type="ECO:0000256" key="4">
    <source>
        <dbReference type="PROSITE-ProRule" id="PRU00221"/>
    </source>
</evidence>
<dbReference type="CDD" id="cd03587">
    <property type="entry name" value="SOCS"/>
    <property type="match status" value="1"/>
</dbReference>
<evidence type="ECO:0000256" key="2">
    <source>
        <dbReference type="ARBA" id="ARBA00022737"/>
    </source>
</evidence>
<dbReference type="InterPro" id="IPR015943">
    <property type="entry name" value="WD40/YVTN_repeat-like_dom_sf"/>
</dbReference>
<dbReference type="PROSITE" id="PS50082">
    <property type="entry name" value="WD_REPEATS_2"/>
    <property type="match status" value="1"/>
</dbReference>
<dbReference type="Pfam" id="PF00400">
    <property type="entry name" value="WD40"/>
    <property type="match status" value="1"/>
</dbReference>
<dbReference type="SMART" id="SM00969">
    <property type="entry name" value="SOCS_box"/>
    <property type="match status" value="1"/>
</dbReference>
<dbReference type="EMBL" id="JAZGQO010000011">
    <property type="protein sequence ID" value="KAK6173127.1"/>
    <property type="molecule type" value="Genomic_DNA"/>
</dbReference>
<dbReference type="SMART" id="SM00320">
    <property type="entry name" value="WD40"/>
    <property type="match status" value="2"/>
</dbReference>
<reference evidence="6 7" key="1">
    <citation type="submission" date="2024-01" db="EMBL/GenBank/DDBJ databases">
        <title>The genome of the rayed Mediterranean limpet Patella caerulea (Linnaeus, 1758).</title>
        <authorList>
            <person name="Anh-Thu Weber A."/>
            <person name="Halstead-Nussloch G."/>
        </authorList>
    </citation>
    <scope>NUCLEOTIDE SEQUENCE [LARGE SCALE GENOMIC DNA]</scope>
    <source>
        <strain evidence="6">AATW-2023a</strain>
        <tissue evidence="6">Whole specimen</tissue>
    </source>
</reference>
<keyword evidence="7" id="KW-1185">Reference proteome</keyword>
<gene>
    <name evidence="6" type="ORF">SNE40_016644</name>
</gene>
<dbReference type="Proteomes" id="UP001347796">
    <property type="component" value="Unassembled WGS sequence"/>
</dbReference>
<evidence type="ECO:0000256" key="1">
    <source>
        <dbReference type="ARBA" id="ARBA00022574"/>
    </source>
</evidence>
<feature type="domain" description="SOCS box" evidence="5">
    <location>
        <begin position="422"/>
        <end position="457"/>
    </location>
</feature>
<dbReference type="Pfam" id="PF07525">
    <property type="entry name" value="SOCS_box"/>
    <property type="match status" value="1"/>
</dbReference>
<dbReference type="PROSITE" id="PS00678">
    <property type="entry name" value="WD_REPEATS_1"/>
    <property type="match status" value="1"/>
</dbReference>
<dbReference type="PANTHER" id="PTHR15622">
    <property type="entry name" value="WD40 REPEAT PROTEIN"/>
    <property type="match status" value="1"/>
</dbReference>
<dbReference type="GO" id="GO:0000209">
    <property type="term" value="P:protein polyubiquitination"/>
    <property type="evidence" value="ECO:0007669"/>
    <property type="project" value="TreeGrafter"/>
</dbReference>
<keyword evidence="2" id="KW-0677">Repeat</keyword>
<name>A0AAN8P8H4_PATCE</name>
<protein>
    <recommendedName>
        <fullName evidence="5">SOCS box domain-containing protein</fullName>
    </recommendedName>
</protein>
<keyword evidence="3" id="KW-0833">Ubl conjugation pathway</keyword>
<dbReference type="PANTHER" id="PTHR15622:SF2">
    <property type="entry name" value="U4_U6 SMALL NUCLEAR RIBONUCLEOPROTEIN PRP4"/>
    <property type="match status" value="1"/>
</dbReference>
<dbReference type="SUPFAM" id="SSF158235">
    <property type="entry name" value="SOCS box-like"/>
    <property type="match status" value="1"/>
</dbReference>
<dbReference type="InterPro" id="IPR019775">
    <property type="entry name" value="WD40_repeat_CS"/>
</dbReference>
<evidence type="ECO:0000313" key="6">
    <source>
        <dbReference type="EMBL" id="KAK6173127.1"/>
    </source>
</evidence>
<dbReference type="PROSITE" id="PS50294">
    <property type="entry name" value="WD_REPEATS_REGION"/>
    <property type="match status" value="1"/>
</dbReference>
<evidence type="ECO:0000313" key="7">
    <source>
        <dbReference type="Proteomes" id="UP001347796"/>
    </source>
</evidence>
<sequence length="465" mass="51874">MFQIKAIYSTMGAGTSSSLLMMKIKDHKVNEIFYPNKPYVHSPDHWRAEPGGLIVELQALPSLVYNNRLRINEGYWYVEASFLPYDDSKLVVSASCYYLLPNLTAGTSNISGIPSGRIFIVDLNKLNHGLGYFKLKGTSTSKKPKLSIHPSGDFIGYIGTGEVNLITLDSIQVYSKQKDISNAAFHCFAIAPNGISIAIMTRNLGRYELQLSKLTFGEFRKKSVFCHHICPSFINQRGQYTDSVDFKWSPDSKYLAVSNNQGVLFILQVLSMRNLCTVFEDVIDGQLASNTGYDFDPQYEHSIMAVATSEVKVHIINFLTGMTLCTLNPCEGESENDMIDCIKFNPDGQSIAVALHSLKIVIISVIEENILLSIDVKSSCPQTTMGHDMNDKNILSLAYSSEGQKLLSSCCDGYVRIWNVANQVQTLMALCRLKVLSLQKVSDVKNLKLPKKIKNYLLHTPCLIE</sequence>
<accession>A0AAN8P8H4</accession>
<dbReference type="InterPro" id="IPR036322">
    <property type="entry name" value="WD40_repeat_dom_sf"/>
</dbReference>
<dbReference type="PROSITE" id="PS50225">
    <property type="entry name" value="SOCS"/>
    <property type="match status" value="1"/>
</dbReference>